<accession>L1IH40</accession>
<dbReference type="AlphaFoldDB" id="L1IH40"/>
<dbReference type="InterPro" id="IPR001478">
    <property type="entry name" value="PDZ"/>
</dbReference>
<sequence length="435" mass="49144">MYSYNQINLKNTSFSHMPNARNAVMVQPVMYLAIMQATCLSALAIITSSAHPTTLFLGKDEISVQNLASYQYTANQLDATSKTSKSNGKLEQEIGAIRVISVLPGSPASTLTRIKAKDQIISINSKPVEDMKIPEIVKSFKDEPDRNFVTLELRNDEGSFFATIPLSMTNSNLYLYSNENSDYIGIPQRYTNEAYVQSRKQMQRENEYEDGGQRNANNPQDENSAPLTLGEVCIILMESVQYVELQGMNFQNALFNDIMKAFNFMNFELELLECENGREPFTIKCRLAMKSLLQMEAEFETTIRRLRMKKEEVSNTLKQLPVTRRAIFFSLEFTTGDKILFMDSDGSSDENNFSSGSSPGHSLLNLLSQLKKVNMSSNGASDELYRDSQSVNSSINQGIENEIRKTFEETSQVKHETEKMKGRSLNPEESLTFMT</sequence>
<dbReference type="KEGG" id="gtt:GUITHDRAFT_146384"/>
<dbReference type="Proteomes" id="UP000011087">
    <property type="component" value="Unassembled WGS sequence"/>
</dbReference>
<dbReference type="EnsemblProtists" id="EKX35553">
    <property type="protein sequence ID" value="EKX35553"/>
    <property type="gene ID" value="GUITHDRAFT_146384"/>
</dbReference>
<dbReference type="PaxDb" id="55529-EKX35553"/>
<dbReference type="Pfam" id="PF00595">
    <property type="entry name" value="PDZ"/>
    <property type="match status" value="1"/>
</dbReference>
<protein>
    <recommendedName>
        <fullName evidence="2">PDZ domain-containing protein</fullName>
    </recommendedName>
</protein>
<dbReference type="PROSITE" id="PS50106">
    <property type="entry name" value="PDZ"/>
    <property type="match status" value="1"/>
</dbReference>
<evidence type="ECO:0000313" key="5">
    <source>
        <dbReference type="Proteomes" id="UP000011087"/>
    </source>
</evidence>
<proteinExistence type="predicted"/>
<feature type="compositionally biased region" description="Polar residues" evidence="1">
    <location>
        <begin position="214"/>
        <end position="224"/>
    </location>
</feature>
<name>L1IH40_GUITC</name>
<dbReference type="HOGENOM" id="CLU_630830_0_0_1"/>
<evidence type="ECO:0000259" key="2">
    <source>
        <dbReference type="PROSITE" id="PS50106"/>
    </source>
</evidence>
<dbReference type="Gene3D" id="2.30.42.10">
    <property type="match status" value="1"/>
</dbReference>
<reference evidence="3 5" key="1">
    <citation type="journal article" date="2012" name="Nature">
        <title>Algal genomes reveal evolutionary mosaicism and the fate of nucleomorphs.</title>
        <authorList>
            <consortium name="DOE Joint Genome Institute"/>
            <person name="Curtis B.A."/>
            <person name="Tanifuji G."/>
            <person name="Burki F."/>
            <person name="Gruber A."/>
            <person name="Irimia M."/>
            <person name="Maruyama S."/>
            <person name="Arias M.C."/>
            <person name="Ball S.G."/>
            <person name="Gile G.H."/>
            <person name="Hirakawa Y."/>
            <person name="Hopkins J.F."/>
            <person name="Kuo A."/>
            <person name="Rensing S.A."/>
            <person name="Schmutz J."/>
            <person name="Symeonidi A."/>
            <person name="Elias M."/>
            <person name="Eveleigh R.J."/>
            <person name="Herman E.K."/>
            <person name="Klute M.J."/>
            <person name="Nakayama T."/>
            <person name="Obornik M."/>
            <person name="Reyes-Prieto A."/>
            <person name="Armbrust E.V."/>
            <person name="Aves S.J."/>
            <person name="Beiko R.G."/>
            <person name="Coutinho P."/>
            <person name="Dacks J.B."/>
            <person name="Durnford D.G."/>
            <person name="Fast N.M."/>
            <person name="Green B.R."/>
            <person name="Grisdale C.J."/>
            <person name="Hempel F."/>
            <person name="Henrissat B."/>
            <person name="Hoppner M.P."/>
            <person name="Ishida K."/>
            <person name="Kim E."/>
            <person name="Koreny L."/>
            <person name="Kroth P.G."/>
            <person name="Liu Y."/>
            <person name="Malik S.B."/>
            <person name="Maier U.G."/>
            <person name="McRose D."/>
            <person name="Mock T."/>
            <person name="Neilson J.A."/>
            <person name="Onodera N.T."/>
            <person name="Poole A.M."/>
            <person name="Pritham E.J."/>
            <person name="Richards T.A."/>
            <person name="Rocap G."/>
            <person name="Roy S.W."/>
            <person name="Sarai C."/>
            <person name="Schaack S."/>
            <person name="Shirato S."/>
            <person name="Slamovits C.H."/>
            <person name="Spencer D.F."/>
            <person name="Suzuki S."/>
            <person name="Worden A.Z."/>
            <person name="Zauner S."/>
            <person name="Barry K."/>
            <person name="Bell C."/>
            <person name="Bharti A.K."/>
            <person name="Crow J.A."/>
            <person name="Grimwood J."/>
            <person name="Kramer R."/>
            <person name="Lindquist E."/>
            <person name="Lucas S."/>
            <person name="Salamov A."/>
            <person name="McFadden G.I."/>
            <person name="Lane C.E."/>
            <person name="Keeling P.J."/>
            <person name="Gray M.W."/>
            <person name="Grigoriev I.V."/>
            <person name="Archibald J.M."/>
        </authorList>
    </citation>
    <scope>NUCLEOTIDE SEQUENCE</scope>
    <source>
        <strain evidence="3 5">CCMP2712</strain>
    </source>
</reference>
<evidence type="ECO:0000313" key="3">
    <source>
        <dbReference type="EMBL" id="EKX35553.1"/>
    </source>
</evidence>
<evidence type="ECO:0000313" key="4">
    <source>
        <dbReference type="EnsemblProtists" id="EKX35553"/>
    </source>
</evidence>
<dbReference type="SUPFAM" id="SSF50156">
    <property type="entry name" value="PDZ domain-like"/>
    <property type="match status" value="1"/>
</dbReference>
<reference evidence="4" key="3">
    <citation type="submission" date="2016-03" db="UniProtKB">
        <authorList>
            <consortium name="EnsemblProtists"/>
        </authorList>
    </citation>
    <scope>IDENTIFICATION</scope>
</reference>
<organism evidence="3">
    <name type="scientific">Guillardia theta (strain CCMP2712)</name>
    <name type="common">Cryptophyte</name>
    <dbReference type="NCBI Taxonomy" id="905079"/>
    <lineage>
        <taxon>Eukaryota</taxon>
        <taxon>Cryptophyceae</taxon>
        <taxon>Pyrenomonadales</taxon>
        <taxon>Geminigeraceae</taxon>
        <taxon>Guillardia</taxon>
    </lineage>
</organism>
<keyword evidence="5" id="KW-1185">Reference proteome</keyword>
<reference evidence="5" key="2">
    <citation type="submission" date="2012-11" db="EMBL/GenBank/DDBJ databases">
        <authorList>
            <person name="Kuo A."/>
            <person name="Curtis B.A."/>
            <person name="Tanifuji G."/>
            <person name="Burki F."/>
            <person name="Gruber A."/>
            <person name="Irimia M."/>
            <person name="Maruyama S."/>
            <person name="Arias M.C."/>
            <person name="Ball S.G."/>
            <person name="Gile G.H."/>
            <person name="Hirakawa Y."/>
            <person name="Hopkins J.F."/>
            <person name="Rensing S.A."/>
            <person name="Schmutz J."/>
            <person name="Symeonidi A."/>
            <person name="Elias M."/>
            <person name="Eveleigh R.J."/>
            <person name="Herman E.K."/>
            <person name="Klute M.J."/>
            <person name="Nakayama T."/>
            <person name="Obornik M."/>
            <person name="Reyes-Prieto A."/>
            <person name="Armbrust E.V."/>
            <person name="Aves S.J."/>
            <person name="Beiko R.G."/>
            <person name="Coutinho P."/>
            <person name="Dacks J.B."/>
            <person name="Durnford D.G."/>
            <person name="Fast N.M."/>
            <person name="Green B.R."/>
            <person name="Grisdale C."/>
            <person name="Hempe F."/>
            <person name="Henrissat B."/>
            <person name="Hoppner M.P."/>
            <person name="Ishida K.-I."/>
            <person name="Kim E."/>
            <person name="Koreny L."/>
            <person name="Kroth P.G."/>
            <person name="Liu Y."/>
            <person name="Malik S.-B."/>
            <person name="Maier U.G."/>
            <person name="McRose D."/>
            <person name="Mock T."/>
            <person name="Neilson J.A."/>
            <person name="Onodera N.T."/>
            <person name="Poole A.M."/>
            <person name="Pritham E.J."/>
            <person name="Richards T.A."/>
            <person name="Rocap G."/>
            <person name="Roy S.W."/>
            <person name="Sarai C."/>
            <person name="Schaack S."/>
            <person name="Shirato S."/>
            <person name="Slamovits C.H."/>
            <person name="Spencer D.F."/>
            <person name="Suzuki S."/>
            <person name="Worden A.Z."/>
            <person name="Zauner S."/>
            <person name="Barry K."/>
            <person name="Bell C."/>
            <person name="Bharti A.K."/>
            <person name="Crow J.A."/>
            <person name="Grimwood J."/>
            <person name="Kramer R."/>
            <person name="Lindquist E."/>
            <person name="Lucas S."/>
            <person name="Salamov A."/>
            <person name="McFadden G.I."/>
            <person name="Lane C.E."/>
            <person name="Keeling P.J."/>
            <person name="Gray M.W."/>
            <person name="Grigoriev I.V."/>
            <person name="Archibald J.M."/>
        </authorList>
    </citation>
    <scope>NUCLEOTIDE SEQUENCE</scope>
    <source>
        <strain evidence="5">CCMP2712</strain>
    </source>
</reference>
<feature type="region of interest" description="Disordered" evidence="1">
    <location>
        <begin position="409"/>
        <end position="435"/>
    </location>
</feature>
<feature type="compositionally biased region" description="Basic and acidic residues" evidence="1">
    <location>
        <begin position="409"/>
        <end position="421"/>
    </location>
</feature>
<feature type="domain" description="PDZ" evidence="2">
    <location>
        <begin position="97"/>
        <end position="155"/>
    </location>
</feature>
<evidence type="ECO:0000256" key="1">
    <source>
        <dbReference type="SAM" id="MobiDB-lite"/>
    </source>
</evidence>
<dbReference type="SMART" id="SM00228">
    <property type="entry name" value="PDZ"/>
    <property type="match status" value="1"/>
</dbReference>
<dbReference type="InterPro" id="IPR036034">
    <property type="entry name" value="PDZ_sf"/>
</dbReference>
<dbReference type="RefSeq" id="XP_005822533.1">
    <property type="nucleotide sequence ID" value="XM_005822476.1"/>
</dbReference>
<dbReference type="EMBL" id="JH993088">
    <property type="protein sequence ID" value="EKX35553.1"/>
    <property type="molecule type" value="Genomic_DNA"/>
</dbReference>
<feature type="region of interest" description="Disordered" evidence="1">
    <location>
        <begin position="196"/>
        <end position="224"/>
    </location>
</feature>
<gene>
    <name evidence="3" type="ORF">GUITHDRAFT_146384</name>
</gene>
<dbReference type="GeneID" id="17292285"/>